<dbReference type="Pfam" id="PF01063">
    <property type="entry name" value="Aminotran_4"/>
    <property type="match status" value="1"/>
</dbReference>
<dbReference type="InterPro" id="IPR036038">
    <property type="entry name" value="Aminotransferase-like"/>
</dbReference>
<sequence>MSQQLDPAVKAIISDPEFEITTTMCYSAGFPSNPNHPALRPPISYYYVLQYSIDRMRVAAKNLFWTAVVNNLGKGDRLVTLAKVIESHMINTHKQLAQDPEKSFIVRLGFKEDASLSFRSAEMPVKKKTLYFPLALPPIPVSVDLADSRRSVIYFSPEPTKPSLFTKHKTSSRNEYNILWEKCGFDDGKTSFADADVLMYNERDEVMGTLSATVYFQRDGQYVTPSSDDGCKLSVTRRWALENGVAKEAVIPVDSVQDGRVVWISTGVIGFHQAIIRTKKE</sequence>
<evidence type="ECO:0000313" key="1">
    <source>
        <dbReference type="EMBL" id="KAK5987282.1"/>
    </source>
</evidence>
<evidence type="ECO:0008006" key="3">
    <source>
        <dbReference type="Google" id="ProtNLM"/>
    </source>
</evidence>
<dbReference type="EMBL" id="JAVFKD010000016">
    <property type="protein sequence ID" value="KAK5987282.1"/>
    <property type="molecule type" value="Genomic_DNA"/>
</dbReference>
<dbReference type="InterPro" id="IPR043132">
    <property type="entry name" value="BCAT-like_C"/>
</dbReference>
<dbReference type="SUPFAM" id="SSF56752">
    <property type="entry name" value="D-aminoacid aminotransferase-like PLP-dependent enzymes"/>
    <property type="match status" value="1"/>
</dbReference>
<dbReference type="InterPro" id="IPR001544">
    <property type="entry name" value="Aminotrans_IV"/>
</dbReference>
<dbReference type="Proteomes" id="UP001338125">
    <property type="component" value="Unassembled WGS sequence"/>
</dbReference>
<reference evidence="1 2" key="1">
    <citation type="submission" date="2024-01" db="EMBL/GenBank/DDBJ databases">
        <title>Complete genome of Cladobotryum mycophilum ATHUM6906.</title>
        <authorList>
            <person name="Christinaki A.C."/>
            <person name="Myridakis A.I."/>
            <person name="Kouvelis V.N."/>
        </authorList>
    </citation>
    <scope>NUCLEOTIDE SEQUENCE [LARGE SCALE GENOMIC DNA]</scope>
    <source>
        <strain evidence="1 2">ATHUM6906</strain>
    </source>
</reference>
<name>A0ABR0S546_9HYPO</name>
<organism evidence="1 2">
    <name type="scientific">Cladobotryum mycophilum</name>
    <dbReference type="NCBI Taxonomy" id="491253"/>
    <lineage>
        <taxon>Eukaryota</taxon>
        <taxon>Fungi</taxon>
        <taxon>Dikarya</taxon>
        <taxon>Ascomycota</taxon>
        <taxon>Pezizomycotina</taxon>
        <taxon>Sordariomycetes</taxon>
        <taxon>Hypocreomycetidae</taxon>
        <taxon>Hypocreales</taxon>
        <taxon>Hypocreaceae</taxon>
        <taxon>Cladobotryum</taxon>
    </lineage>
</organism>
<keyword evidence="2" id="KW-1185">Reference proteome</keyword>
<proteinExistence type="predicted"/>
<protein>
    <recommendedName>
        <fullName evidence="3">Aminotransferase</fullName>
    </recommendedName>
</protein>
<comment type="caution">
    <text evidence="1">The sequence shown here is derived from an EMBL/GenBank/DDBJ whole genome shotgun (WGS) entry which is preliminary data.</text>
</comment>
<gene>
    <name evidence="1" type="ORF">PT974_11406</name>
</gene>
<evidence type="ECO:0000313" key="2">
    <source>
        <dbReference type="Proteomes" id="UP001338125"/>
    </source>
</evidence>
<dbReference type="Gene3D" id="3.20.10.10">
    <property type="entry name" value="D-amino Acid Aminotransferase, subunit A, domain 2"/>
    <property type="match status" value="1"/>
</dbReference>
<accession>A0ABR0S546</accession>